<feature type="domain" description="HTH tetR-type" evidence="5">
    <location>
        <begin position="9"/>
        <end position="69"/>
    </location>
</feature>
<keyword evidence="3" id="KW-0804">Transcription</keyword>
<evidence type="ECO:0000256" key="2">
    <source>
        <dbReference type="ARBA" id="ARBA00023125"/>
    </source>
</evidence>
<dbReference type="PANTHER" id="PTHR47506">
    <property type="entry name" value="TRANSCRIPTIONAL REGULATORY PROTEIN"/>
    <property type="match status" value="1"/>
</dbReference>
<dbReference type="Gene3D" id="1.10.10.60">
    <property type="entry name" value="Homeodomain-like"/>
    <property type="match status" value="1"/>
</dbReference>
<dbReference type="Gene3D" id="1.10.357.10">
    <property type="entry name" value="Tetracycline Repressor, domain 2"/>
    <property type="match status" value="1"/>
</dbReference>
<dbReference type="GO" id="GO:0003700">
    <property type="term" value="F:DNA-binding transcription factor activity"/>
    <property type="evidence" value="ECO:0007669"/>
    <property type="project" value="InterPro"/>
</dbReference>
<dbReference type="Pfam" id="PF00440">
    <property type="entry name" value="TetR_N"/>
    <property type="match status" value="1"/>
</dbReference>
<dbReference type="PROSITE" id="PS50977">
    <property type="entry name" value="HTH_TETR_2"/>
    <property type="match status" value="1"/>
</dbReference>
<evidence type="ECO:0000256" key="4">
    <source>
        <dbReference type="PROSITE-ProRule" id="PRU00335"/>
    </source>
</evidence>
<sequence>MNQKQLQSEQTRKRIADAARALFTQKGYKATSIEDIVSATGSSKGNIYYHFKSKEGLFLYLVEEWDQEWTQNWKNNVHHYRTTAEKLYGMAELLAADDLNHPLTKAADEFFRQEEKTSEAESRLAELMGEHLAFNEKLLQEGIDSGELGPHDAKRLAYVLESLFFGVSQLARGFNRDQVPILYRDAVAVFLTGVTSQKQKQLPL</sequence>
<gene>
    <name evidence="6" type="ORF">A7K91_17945</name>
</gene>
<keyword evidence="2 4" id="KW-0238">DNA-binding</keyword>
<proteinExistence type="predicted"/>
<dbReference type="InterPro" id="IPR001647">
    <property type="entry name" value="HTH_TetR"/>
</dbReference>
<protein>
    <submittedName>
        <fullName evidence="6">TetR family transcriptional regulator</fullName>
    </submittedName>
</protein>
<dbReference type="InterPro" id="IPR013571">
    <property type="entry name" value="Tscrpt_reg_QacR_C"/>
</dbReference>
<dbReference type="GO" id="GO:0003677">
    <property type="term" value="F:DNA binding"/>
    <property type="evidence" value="ECO:0007669"/>
    <property type="project" value="UniProtKB-UniRule"/>
</dbReference>
<evidence type="ECO:0000259" key="5">
    <source>
        <dbReference type="PROSITE" id="PS50977"/>
    </source>
</evidence>
<dbReference type="SUPFAM" id="SSF46689">
    <property type="entry name" value="Homeodomain-like"/>
    <property type="match status" value="1"/>
</dbReference>
<comment type="caution">
    <text evidence="6">The sequence shown here is derived from an EMBL/GenBank/DDBJ whole genome shotgun (WGS) entry which is preliminary data.</text>
</comment>
<dbReference type="RefSeq" id="WP_068685757.1">
    <property type="nucleotide sequence ID" value="NZ_LYPA01000069.1"/>
</dbReference>
<dbReference type="InterPro" id="IPR023772">
    <property type="entry name" value="DNA-bd_HTH_TetR-type_CS"/>
</dbReference>
<dbReference type="Proteomes" id="UP000092024">
    <property type="component" value="Unassembled WGS sequence"/>
</dbReference>
<dbReference type="Pfam" id="PF08360">
    <property type="entry name" value="TetR_C_5"/>
    <property type="match status" value="1"/>
</dbReference>
<name>A0A1A5YDT3_9BACL</name>
<dbReference type="OrthoDB" id="9785164at2"/>
<evidence type="ECO:0000313" key="7">
    <source>
        <dbReference type="Proteomes" id="UP000092024"/>
    </source>
</evidence>
<evidence type="ECO:0000256" key="1">
    <source>
        <dbReference type="ARBA" id="ARBA00023015"/>
    </source>
</evidence>
<dbReference type="PROSITE" id="PS01081">
    <property type="entry name" value="HTH_TETR_1"/>
    <property type="match status" value="1"/>
</dbReference>
<evidence type="ECO:0000313" key="6">
    <source>
        <dbReference type="EMBL" id="OBR63796.1"/>
    </source>
</evidence>
<dbReference type="AlphaFoldDB" id="A0A1A5YDT3"/>
<reference evidence="6 7" key="1">
    <citation type="submission" date="2016-05" db="EMBL/GenBank/DDBJ databases">
        <title>Paenibacillus oryzae. sp. nov., isolated from the rice root.</title>
        <authorList>
            <person name="Zhang J."/>
            <person name="Zhang X."/>
        </authorList>
    </citation>
    <scope>NUCLEOTIDE SEQUENCE [LARGE SCALE GENOMIC DNA]</scope>
    <source>
        <strain evidence="6 7">1DrF-4</strain>
    </source>
</reference>
<dbReference type="EMBL" id="LYPA01000069">
    <property type="protein sequence ID" value="OBR63796.1"/>
    <property type="molecule type" value="Genomic_DNA"/>
</dbReference>
<dbReference type="PRINTS" id="PR00455">
    <property type="entry name" value="HTHTETR"/>
</dbReference>
<dbReference type="InterPro" id="IPR009057">
    <property type="entry name" value="Homeodomain-like_sf"/>
</dbReference>
<dbReference type="InterPro" id="IPR036271">
    <property type="entry name" value="Tet_transcr_reg_TetR-rel_C_sf"/>
</dbReference>
<dbReference type="STRING" id="1844972.A7K91_17945"/>
<feature type="DNA-binding region" description="H-T-H motif" evidence="4">
    <location>
        <begin position="32"/>
        <end position="51"/>
    </location>
</feature>
<keyword evidence="1" id="KW-0805">Transcription regulation</keyword>
<accession>A0A1A5YDT3</accession>
<dbReference type="GO" id="GO:0045892">
    <property type="term" value="P:negative regulation of DNA-templated transcription"/>
    <property type="evidence" value="ECO:0007669"/>
    <property type="project" value="InterPro"/>
</dbReference>
<dbReference type="SUPFAM" id="SSF48498">
    <property type="entry name" value="Tetracyclin repressor-like, C-terminal domain"/>
    <property type="match status" value="1"/>
</dbReference>
<evidence type="ECO:0000256" key="3">
    <source>
        <dbReference type="ARBA" id="ARBA00023163"/>
    </source>
</evidence>
<organism evidence="6 7">
    <name type="scientific">Paenibacillus oryzae</name>
    <dbReference type="NCBI Taxonomy" id="1844972"/>
    <lineage>
        <taxon>Bacteria</taxon>
        <taxon>Bacillati</taxon>
        <taxon>Bacillota</taxon>
        <taxon>Bacilli</taxon>
        <taxon>Bacillales</taxon>
        <taxon>Paenibacillaceae</taxon>
        <taxon>Paenibacillus</taxon>
    </lineage>
</organism>
<keyword evidence="7" id="KW-1185">Reference proteome</keyword>
<dbReference type="PANTHER" id="PTHR47506:SF1">
    <property type="entry name" value="HTH-TYPE TRANSCRIPTIONAL REGULATOR YJDC"/>
    <property type="match status" value="1"/>
</dbReference>